<feature type="transmembrane region" description="Helical" evidence="10">
    <location>
        <begin position="325"/>
        <end position="348"/>
    </location>
</feature>
<feature type="transmembrane region" description="Helical" evidence="10">
    <location>
        <begin position="399"/>
        <end position="423"/>
    </location>
</feature>
<dbReference type="PANTHER" id="PTHR31064">
    <property type="entry name" value="POTASSIUM TRANSPORT PROTEIN DDB_G0292412-RELATED"/>
    <property type="match status" value="1"/>
</dbReference>
<dbReference type="GO" id="GO:0140107">
    <property type="term" value="F:high-affinity potassium ion transmembrane transporter activity"/>
    <property type="evidence" value="ECO:0007669"/>
    <property type="project" value="TreeGrafter"/>
</dbReference>
<keyword evidence="7 10" id="KW-1133">Transmembrane helix</keyword>
<dbReference type="RefSeq" id="XP_056548587.1">
    <property type="nucleotide sequence ID" value="XM_056684981.1"/>
</dbReference>
<feature type="region of interest" description="Disordered" evidence="11">
    <location>
        <begin position="562"/>
        <end position="585"/>
    </location>
</feature>
<dbReference type="InterPro" id="IPR015958">
    <property type="entry name" value="Trk1_fungi"/>
</dbReference>
<dbReference type="GO" id="GO:1990573">
    <property type="term" value="P:potassium ion import across plasma membrane"/>
    <property type="evidence" value="ECO:0007669"/>
    <property type="project" value="TreeGrafter"/>
</dbReference>
<dbReference type="InterPro" id="IPR003445">
    <property type="entry name" value="Cat_transpt"/>
</dbReference>
<dbReference type="OrthoDB" id="9999863at2759"/>
<proteinExistence type="inferred from homology"/>
<dbReference type="NCBIfam" id="TIGR00934">
    <property type="entry name" value="2a38euk"/>
    <property type="match status" value="1"/>
</dbReference>
<organism evidence="12 13">
    <name type="scientific">Penicillium canariense</name>
    <dbReference type="NCBI Taxonomy" id="189055"/>
    <lineage>
        <taxon>Eukaryota</taxon>
        <taxon>Fungi</taxon>
        <taxon>Dikarya</taxon>
        <taxon>Ascomycota</taxon>
        <taxon>Pezizomycotina</taxon>
        <taxon>Eurotiomycetes</taxon>
        <taxon>Eurotiomycetidae</taxon>
        <taxon>Eurotiales</taxon>
        <taxon>Aspergillaceae</taxon>
        <taxon>Penicillium</taxon>
    </lineage>
</organism>
<keyword evidence="3 10" id="KW-0813">Transport</keyword>
<dbReference type="InterPro" id="IPR051143">
    <property type="entry name" value="TrkH_K-transport"/>
</dbReference>
<protein>
    <recommendedName>
        <fullName evidence="10">Potassium transport protein</fullName>
    </recommendedName>
</protein>
<evidence type="ECO:0000256" key="6">
    <source>
        <dbReference type="ARBA" id="ARBA00022958"/>
    </source>
</evidence>
<sequence>MVGLHYQTMKAYLPRIRFLTVHYAYFIGLSFITSAIFWGTSSPAQSVRYIDSLYLTVSAMTLAGMNTVNLSTLNTFQQVLLFFLIMSGSAIWVSIAMVLVRKQAFERRFGEIVKAERLQRKARSQIGIGRVIARSRSFSRQSTMPQERTWLPGLLPMFRSPSWGAPVDPRSTLRPGSSEKDDLVSDPRPGRTDDRHAGQQSNQVVSEAGDDAEPVVLNGELPSGQVIREQRSHADSDAHIAFASDAGNGPEDQQASQLRRRMLSPYTNVLNRSTTLGELERGPSSEGSDGGDLHLNLLHKLHRNSTFHNLTEAERQQLGGAEYRAVCLLAVIVPIYFFLWQLLGGLGVGAYLAQNKASETESNGLNPWWTGFFFAISAFNNSGMSILDANMVPFQTSTYMLITMGLLILAGNTCYPIFLRWIIRAIRLMIPDHEYFDQFRDTVQFLLDHPRRSYTTLFPSTHTWWLLLSVIVLNGIDWVAFEVLNIDNPAVNAIPRGSRVLDGLFQALCVRSGGFYVVNISALQLGTQVIYVVMMYISVYPVVITMRHSNVYEERSLGIYADDPSMNEDDQESSSESSGSRLSMTPASGRISFIRHQLRAQMAYDLWWIALAVIIICIVEAGQFTRDPVTFSAFNIIFETVSAYGCVGISTGLPNQLYSFSGAWHTLSKLVLCAVMIRGRHRGLPVAIDKAIMLPSDKLIRAEEEDAQIRMERTMSHRPR</sequence>
<keyword evidence="6 10" id="KW-0630">Potassium</keyword>
<gene>
    <name evidence="12" type="ORF">N7482_002856</name>
</gene>
<evidence type="ECO:0000256" key="2">
    <source>
        <dbReference type="ARBA" id="ARBA00009137"/>
    </source>
</evidence>
<feature type="transmembrane region" description="Helical" evidence="10">
    <location>
        <begin position="606"/>
        <end position="624"/>
    </location>
</feature>
<reference evidence="12" key="2">
    <citation type="journal article" date="2023" name="IMA Fungus">
        <title>Comparative genomic study of the Penicillium genus elucidates a diverse pangenome and 15 lateral gene transfer events.</title>
        <authorList>
            <person name="Petersen C."/>
            <person name="Sorensen T."/>
            <person name="Nielsen M.R."/>
            <person name="Sondergaard T.E."/>
            <person name="Sorensen J.L."/>
            <person name="Fitzpatrick D.A."/>
            <person name="Frisvad J.C."/>
            <person name="Nielsen K.L."/>
        </authorList>
    </citation>
    <scope>NUCLEOTIDE SEQUENCE</scope>
    <source>
        <strain evidence="12">IBT 26290</strain>
    </source>
</reference>
<feature type="region of interest" description="Disordered" evidence="11">
    <location>
        <begin position="165"/>
        <end position="217"/>
    </location>
</feature>
<comment type="similarity">
    <text evidence="2 10">Belongs to the TrkH potassium transport family.</text>
</comment>
<keyword evidence="5 10" id="KW-0812">Transmembrane</keyword>
<evidence type="ECO:0000256" key="7">
    <source>
        <dbReference type="ARBA" id="ARBA00022989"/>
    </source>
</evidence>
<feature type="compositionally biased region" description="Low complexity" evidence="11">
    <location>
        <begin position="574"/>
        <end position="583"/>
    </location>
</feature>
<evidence type="ECO:0000313" key="13">
    <source>
        <dbReference type="Proteomes" id="UP001149163"/>
    </source>
</evidence>
<name>A0A9W9IG75_9EURO</name>
<evidence type="ECO:0000256" key="3">
    <source>
        <dbReference type="ARBA" id="ARBA00022448"/>
    </source>
</evidence>
<feature type="transmembrane region" description="Helical" evidence="10">
    <location>
        <begin position="529"/>
        <end position="546"/>
    </location>
</feature>
<keyword evidence="13" id="KW-1185">Reference proteome</keyword>
<feature type="transmembrane region" description="Helical" evidence="10">
    <location>
        <begin position="464"/>
        <end position="484"/>
    </location>
</feature>
<keyword evidence="8 10" id="KW-0406">Ion transport</keyword>
<evidence type="ECO:0000256" key="11">
    <source>
        <dbReference type="SAM" id="MobiDB-lite"/>
    </source>
</evidence>
<feature type="compositionally biased region" description="Basic and acidic residues" evidence="11">
    <location>
        <begin position="177"/>
        <end position="197"/>
    </location>
</feature>
<comment type="caution">
    <text evidence="12">The sequence shown here is derived from an EMBL/GenBank/DDBJ whole genome shotgun (WGS) entry which is preliminary data.</text>
</comment>
<accession>A0A9W9IG75</accession>
<evidence type="ECO:0000256" key="8">
    <source>
        <dbReference type="ARBA" id="ARBA00023065"/>
    </source>
</evidence>
<feature type="transmembrane region" description="Helical" evidence="10">
    <location>
        <begin position="79"/>
        <end position="100"/>
    </location>
</feature>
<feature type="transmembrane region" description="Helical" evidence="10">
    <location>
        <begin position="368"/>
        <end position="387"/>
    </location>
</feature>
<keyword evidence="4 10" id="KW-0633">Potassium transport</keyword>
<comment type="subcellular location">
    <subcellularLocation>
        <location evidence="1">Membrane</location>
        <topology evidence="1">Multi-pass membrane protein</topology>
    </subcellularLocation>
</comment>
<evidence type="ECO:0000256" key="4">
    <source>
        <dbReference type="ARBA" id="ARBA00022538"/>
    </source>
</evidence>
<dbReference type="PANTHER" id="PTHR31064:SF37">
    <property type="entry name" value="TRANSPORTER, PUTATIVE (EUROFUNG)-RELATED"/>
    <property type="match status" value="1"/>
</dbReference>
<dbReference type="Pfam" id="PF02386">
    <property type="entry name" value="TrkH"/>
    <property type="match status" value="1"/>
</dbReference>
<dbReference type="Proteomes" id="UP001149163">
    <property type="component" value="Unassembled WGS sequence"/>
</dbReference>
<evidence type="ECO:0000256" key="9">
    <source>
        <dbReference type="ARBA" id="ARBA00023136"/>
    </source>
</evidence>
<dbReference type="PIRSF" id="PIRSF002450">
    <property type="entry name" value="K+_transpter_TRK"/>
    <property type="match status" value="1"/>
</dbReference>
<feature type="transmembrane region" description="Helical" evidence="10">
    <location>
        <begin position="52"/>
        <end position="73"/>
    </location>
</feature>
<dbReference type="GO" id="GO:0030007">
    <property type="term" value="P:intracellular potassium ion homeostasis"/>
    <property type="evidence" value="ECO:0007669"/>
    <property type="project" value="UniProtKB-UniRule"/>
</dbReference>
<dbReference type="GeneID" id="81424157"/>
<keyword evidence="9 10" id="KW-0472">Membrane</keyword>
<evidence type="ECO:0000256" key="1">
    <source>
        <dbReference type="ARBA" id="ARBA00004141"/>
    </source>
</evidence>
<dbReference type="AlphaFoldDB" id="A0A9W9IG75"/>
<feature type="transmembrane region" description="Helical" evidence="10">
    <location>
        <begin position="20"/>
        <end position="40"/>
    </location>
</feature>
<reference evidence="12" key="1">
    <citation type="submission" date="2022-11" db="EMBL/GenBank/DDBJ databases">
        <authorList>
            <person name="Petersen C."/>
        </authorList>
    </citation>
    <scope>NUCLEOTIDE SEQUENCE</scope>
    <source>
        <strain evidence="12">IBT 26290</strain>
    </source>
</reference>
<dbReference type="GO" id="GO:0005886">
    <property type="term" value="C:plasma membrane"/>
    <property type="evidence" value="ECO:0007669"/>
    <property type="project" value="InterPro"/>
</dbReference>
<dbReference type="EMBL" id="JAPQKN010000001">
    <property type="protein sequence ID" value="KAJ5176979.1"/>
    <property type="molecule type" value="Genomic_DNA"/>
</dbReference>
<dbReference type="InterPro" id="IPR004773">
    <property type="entry name" value="K/Na_transp_Trk1/HKT1"/>
</dbReference>
<evidence type="ECO:0000256" key="10">
    <source>
        <dbReference type="PIRNR" id="PIRNR002450"/>
    </source>
</evidence>
<evidence type="ECO:0000313" key="12">
    <source>
        <dbReference type="EMBL" id="KAJ5176979.1"/>
    </source>
</evidence>
<evidence type="ECO:0000256" key="5">
    <source>
        <dbReference type="ARBA" id="ARBA00022692"/>
    </source>
</evidence>